<feature type="compositionally biased region" description="Low complexity" evidence="1">
    <location>
        <begin position="22"/>
        <end position="38"/>
    </location>
</feature>
<feature type="compositionally biased region" description="Basic and acidic residues" evidence="1">
    <location>
        <begin position="1"/>
        <end position="10"/>
    </location>
</feature>
<dbReference type="AlphaFoldDB" id="A0A8D8U331"/>
<feature type="region of interest" description="Disordered" evidence="1">
    <location>
        <begin position="73"/>
        <end position="106"/>
    </location>
</feature>
<name>A0A8D8U331_9HEMI</name>
<reference evidence="2" key="1">
    <citation type="submission" date="2021-05" db="EMBL/GenBank/DDBJ databases">
        <authorList>
            <person name="Alioto T."/>
            <person name="Alioto T."/>
            <person name="Gomez Garrido J."/>
        </authorList>
    </citation>
    <scope>NUCLEOTIDE SEQUENCE</scope>
</reference>
<feature type="region of interest" description="Disordered" evidence="1">
    <location>
        <begin position="1"/>
        <end position="47"/>
    </location>
</feature>
<evidence type="ECO:0000256" key="1">
    <source>
        <dbReference type="SAM" id="MobiDB-lite"/>
    </source>
</evidence>
<protein>
    <submittedName>
        <fullName evidence="2">Uncharacterized protein</fullName>
    </submittedName>
</protein>
<feature type="compositionally biased region" description="Basic and acidic residues" evidence="1">
    <location>
        <begin position="87"/>
        <end position="101"/>
    </location>
</feature>
<evidence type="ECO:0000313" key="2">
    <source>
        <dbReference type="EMBL" id="CAG6695112.1"/>
    </source>
</evidence>
<dbReference type="EMBL" id="HBUF01321798">
    <property type="protein sequence ID" value="CAG6695112.1"/>
    <property type="molecule type" value="Transcribed_RNA"/>
</dbReference>
<sequence length="179" mass="19720">MFTSRLRCDAFSRSSTRRRMSESTTSANGAPPAAGLPLEPKPTPDRPPPFCCRVSPLLVWNPFLKRFTSTTRAVEFRPPPPPLPPLLDKREDGGDRGRPDGGDVLDEIELEVKRDDLDDGEVKNPLEVVVVVDPLSPSSPRRLGLVGDCSAITLNRPPPVDVRPTRLDPCWSPPWPPTV</sequence>
<organism evidence="2">
    <name type="scientific">Cacopsylla melanoneura</name>
    <dbReference type="NCBI Taxonomy" id="428564"/>
    <lineage>
        <taxon>Eukaryota</taxon>
        <taxon>Metazoa</taxon>
        <taxon>Ecdysozoa</taxon>
        <taxon>Arthropoda</taxon>
        <taxon>Hexapoda</taxon>
        <taxon>Insecta</taxon>
        <taxon>Pterygota</taxon>
        <taxon>Neoptera</taxon>
        <taxon>Paraneoptera</taxon>
        <taxon>Hemiptera</taxon>
        <taxon>Sternorrhyncha</taxon>
        <taxon>Psylloidea</taxon>
        <taxon>Psyllidae</taxon>
        <taxon>Psyllinae</taxon>
        <taxon>Cacopsylla</taxon>
    </lineage>
</organism>
<accession>A0A8D8U331</accession>
<proteinExistence type="predicted"/>